<protein>
    <recommendedName>
        <fullName evidence="5">AraC family transcriptional regulator</fullName>
    </recommendedName>
</protein>
<dbReference type="Proteomes" id="UP000526625">
    <property type="component" value="Unassembled WGS sequence"/>
</dbReference>
<reference evidence="1 4" key="2">
    <citation type="submission" date="2020-08" db="EMBL/GenBank/DDBJ databases">
        <title>Genomic Encyclopedia of Type Strains, Phase IV (KMG-V): Genome sequencing to study the core and pangenomes of soil and plant-associated prokaryotes.</title>
        <authorList>
            <person name="Whitman W."/>
        </authorList>
    </citation>
    <scope>NUCLEOTIDE SEQUENCE [LARGE SCALE GENOMIC DNA]</scope>
    <source>
        <strain evidence="1 4">SEMIA 4059</strain>
    </source>
</reference>
<sequence length="220" mass="25007">MMATGGKKVEQRVDFFEAYSQDAACWNLNMFVSGWHWSIHTAGREYKSGKIRMQSLHSATIISAERSAGLIGVAEYDVQQVNILFVLCGEIEVESAEMQALLHIPADHVAIVSGHDGTRIAIKPCSSWLLFQVPELAIRRYFENVTGQPYRRKLALSPVNFRQNDAREFFQVLKQAEKDLFRCRPTERAMLAKVYHELILVKAFAKLPHNLRDSFDHGLG</sequence>
<accession>A0A6P1C3K8</accession>
<geneLocation type="plasmid" evidence="2">
    <name>pA12a</name>
</geneLocation>
<dbReference type="Proteomes" id="UP000471190">
    <property type="component" value="Unassembled WGS sequence"/>
</dbReference>
<dbReference type="EMBL" id="JACHBF010000013">
    <property type="protein sequence ID" value="MBB6493842.1"/>
    <property type="molecule type" value="Genomic_DNA"/>
</dbReference>
<reference evidence="2 3" key="1">
    <citation type="submission" date="2020-02" db="EMBL/GenBank/DDBJ databases">
        <title>Draft genome sequence of Rhizobium tropici.</title>
        <authorList>
            <person name="Khayi S."/>
            <person name="Jemo M."/>
        </authorList>
    </citation>
    <scope>NUCLEOTIDE SEQUENCE [LARGE SCALE GENOMIC DNA]</scope>
    <source>
        <strain evidence="2 3">A12</strain>
        <plasmid evidence="2">pA12a</plasmid>
    </source>
</reference>
<keyword evidence="4" id="KW-1185">Reference proteome</keyword>
<gene>
    <name evidence="1" type="ORF">GGD45_004276</name>
    <name evidence="2" type="ORF">GXW80_09770</name>
</gene>
<evidence type="ECO:0000313" key="3">
    <source>
        <dbReference type="Proteomes" id="UP000471190"/>
    </source>
</evidence>
<dbReference type="EMBL" id="JAADZA010000008">
    <property type="protein sequence ID" value="NEV11287.1"/>
    <property type="molecule type" value="Genomic_DNA"/>
</dbReference>
<evidence type="ECO:0000313" key="1">
    <source>
        <dbReference type="EMBL" id="MBB6493842.1"/>
    </source>
</evidence>
<organism evidence="2 3">
    <name type="scientific">Rhizobium tropici</name>
    <dbReference type="NCBI Taxonomy" id="398"/>
    <lineage>
        <taxon>Bacteria</taxon>
        <taxon>Pseudomonadati</taxon>
        <taxon>Pseudomonadota</taxon>
        <taxon>Alphaproteobacteria</taxon>
        <taxon>Hyphomicrobiales</taxon>
        <taxon>Rhizobiaceae</taxon>
        <taxon>Rhizobium/Agrobacterium group</taxon>
        <taxon>Rhizobium</taxon>
    </lineage>
</organism>
<comment type="caution">
    <text evidence="2">The sequence shown here is derived from an EMBL/GenBank/DDBJ whole genome shotgun (WGS) entry which is preliminary data.</text>
</comment>
<evidence type="ECO:0000313" key="4">
    <source>
        <dbReference type="Proteomes" id="UP000526625"/>
    </source>
</evidence>
<keyword evidence="2" id="KW-0614">Plasmid</keyword>
<name>A0A6P1C3K8_RHITR</name>
<evidence type="ECO:0008006" key="5">
    <source>
        <dbReference type="Google" id="ProtNLM"/>
    </source>
</evidence>
<evidence type="ECO:0000313" key="2">
    <source>
        <dbReference type="EMBL" id="NEV11287.1"/>
    </source>
</evidence>
<proteinExistence type="predicted"/>
<dbReference type="AlphaFoldDB" id="A0A6P1C3K8"/>